<feature type="transmembrane region" description="Helical" evidence="6">
    <location>
        <begin position="21"/>
        <end position="42"/>
    </location>
</feature>
<evidence type="ECO:0000256" key="1">
    <source>
        <dbReference type="ARBA" id="ARBA00004651"/>
    </source>
</evidence>
<dbReference type="EMBL" id="FMXE01000010">
    <property type="protein sequence ID" value="SDA69058.1"/>
    <property type="molecule type" value="Genomic_DNA"/>
</dbReference>
<evidence type="ECO:0000313" key="9">
    <source>
        <dbReference type="EMBL" id="SDA69058.1"/>
    </source>
</evidence>
<dbReference type="RefSeq" id="WP_092729550.1">
    <property type="nucleotide sequence ID" value="NZ_FMXE01000010.1"/>
</dbReference>
<dbReference type="STRING" id="279824.SAMN03080617_01729"/>
<reference evidence="10" key="1">
    <citation type="submission" date="2016-10" db="EMBL/GenBank/DDBJ databases">
        <authorList>
            <person name="Varghese N."/>
            <person name="Submissions S."/>
        </authorList>
    </citation>
    <scope>NUCLEOTIDE SEQUENCE [LARGE SCALE GENOMIC DNA]</scope>
    <source>
        <strain evidence="10">DSM 22703</strain>
    </source>
</reference>
<proteinExistence type="predicted"/>
<dbReference type="InterPro" id="IPR050250">
    <property type="entry name" value="Macrolide_Exporter_MacB"/>
</dbReference>
<evidence type="ECO:0000259" key="8">
    <source>
        <dbReference type="Pfam" id="PF12704"/>
    </source>
</evidence>
<evidence type="ECO:0000313" key="10">
    <source>
        <dbReference type="Proteomes" id="UP000198756"/>
    </source>
</evidence>
<evidence type="ECO:0000256" key="6">
    <source>
        <dbReference type="SAM" id="Phobius"/>
    </source>
</evidence>
<evidence type="ECO:0000259" key="7">
    <source>
        <dbReference type="Pfam" id="PF02687"/>
    </source>
</evidence>
<evidence type="ECO:0000256" key="3">
    <source>
        <dbReference type="ARBA" id="ARBA00022692"/>
    </source>
</evidence>
<gene>
    <name evidence="9" type="ORF">SAMN03080617_01729</name>
</gene>
<organism evidence="9 10">
    <name type="scientific">Algoriphagus alkaliphilus</name>
    <dbReference type="NCBI Taxonomy" id="279824"/>
    <lineage>
        <taxon>Bacteria</taxon>
        <taxon>Pseudomonadati</taxon>
        <taxon>Bacteroidota</taxon>
        <taxon>Cytophagia</taxon>
        <taxon>Cytophagales</taxon>
        <taxon>Cyclobacteriaceae</taxon>
        <taxon>Algoriphagus</taxon>
    </lineage>
</organism>
<keyword evidence="2" id="KW-1003">Cell membrane</keyword>
<feature type="transmembrane region" description="Helical" evidence="6">
    <location>
        <begin position="682"/>
        <end position="704"/>
    </location>
</feature>
<sequence>MLKSYFKITYRTLIKNKFYSAINILGLSLGMAASILIIIFIVDELSYDKFHPHGELTYRVNMQGKMNGNEFNMALSPSPMAQALKDEVPEVADAIRLGAFRTMPIRYENKTFTEPMMLVAESNFFDFFGFEMLQGDPNTALSGTDKIVLTETVAKKYFGDEEAIGKVIFRGPDKKATEVSGVVEDPPHNSHLDFNMILSGESWAYMKDLQWSSNNLYTYYRIHPQSNPENVKVALDSFIQKYFGPEIEQYLGISLESFLAQGNQFGYISQPLLNIHLNSDLGEEIKPGGNIQYLYVFGAIAIFIIVIACINFMNLATARSANRAKEVGVRKSVGAGKGRLIGQFLLESMVYSFVSGFFALVLIILALRPFNALSGKDLGLEIFANPMILLGYLGFIILIGMMAGSYPAFYLTSFSPVAVLKGKIRNGVKRSGFRNGLVVFQFIVSISLIISSMVVYKQLNYMQEKDLGFQKENVLKLLHTRSLGNNAEAFKQELLGNTGFLSASFANALPPNIDWSSVFKTSDTNQDFLCNLNFVDHDHLETMKYELVMGRFFSRDYPSDTGAILLNESAFKQMGWTTLDGNQRLAGFWNVNDEPIQREVIGVLRDFNFESLKSSVRPLIMTLGPNPNQEMAIRIGSGDLETKLSFLEKTWKMHADGAAFEYSFVDQNFEALFQSEQKMGNIILIFTVLAISIACLGLLGLAAYTTEQRSKEISIRKTLGASTAHLVTILSKDFTLLVVLAFVFAGPLAYYFMTNYWLVNFAYRVEIDLFLILMAGVISITISWLTVSYQSFKTAANNPVDYLKNE</sequence>
<evidence type="ECO:0000256" key="4">
    <source>
        <dbReference type="ARBA" id="ARBA00022989"/>
    </source>
</evidence>
<dbReference type="PANTHER" id="PTHR30572">
    <property type="entry name" value="MEMBRANE COMPONENT OF TRANSPORTER-RELATED"/>
    <property type="match status" value="1"/>
</dbReference>
<dbReference type="GO" id="GO:0005886">
    <property type="term" value="C:plasma membrane"/>
    <property type="evidence" value="ECO:0007669"/>
    <property type="project" value="UniProtKB-SubCell"/>
</dbReference>
<feature type="transmembrane region" description="Helical" evidence="6">
    <location>
        <begin position="349"/>
        <end position="367"/>
    </location>
</feature>
<keyword evidence="5 6" id="KW-0472">Membrane</keyword>
<feature type="transmembrane region" description="Helical" evidence="6">
    <location>
        <begin position="769"/>
        <end position="787"/>
    </location>
</feature>
<name>A0A1G5XF37_9BACT</name>
<evidence type="ECO:0000256" key="5">
    <source>
        <dbReference type="ARBA" id="ARBA00023136"/>
    </source>
</evidence>
<dbReference type="GO" id="GO:0022857">
    <property type="term" value="F:transmembrane transporter activity"/>
    <property type="evidence" value="ECO:0007669"/>
    <property type="project" value="TreeGrafter"/>
</dbReference>
<dbReference type="InterPro" id="IPR003838">
    <property type="entry name" value="ABC3_permease_C"/>
</dbReference>
<dbReference type="Proteomes" id="UP000198756">
    <property type="component" value="Unassembled WGS sequence"/>
</dbReference>
<keyword evidence="4 6" id="KW-1133">Transmembrane helix</keyword>
<keyword evidence="3 6" id="KW-0812">Transmembrane</keyword>
<dbReference type="Pfam" id="PF12704">
    <property type="entry name" value="MacB_PCD"/>
    <property type="match status" value="1"/>
</dbReference>
<protein>
    <submittedName>
        <fullName evidence="9">Putative ABC transport system permease protein</fullName>
    </submittedName>
</protein>
<dbReference type="AlphaFoldDB" id="A0A1G5XF37"/>
<feature type="domain" description="ABC3 transporter permease C-terminal" evidence="7">
    <location>
        <begin position="685"/>
        <end position="795"/>
    </location>
</feature>
<feature type="domain" description="MacB-like periplasmic core" evidence="8">
    <location>
        <begin position="20"/>
        <end position="236"/>
    </location>
</feature>
<dbReference type="Pfam" id="PF02687">
    <property type="entry name" value="FtsX"/>
    <property type="match status" value="2"/>
</dbReference>
<feature type="domain" description="ABC3 transporter permease C-terminal" evidence="7">
    <location>
        <begin position="299"/>
        <end position="416"/>
    </location>
</feature>
<feature type="transmembrane region" description="Helical" evidence="6">
    <location>
        <begin position="432"/>
        <end position="456"/>
    </location>
</feature>
<dbReference type="InterPro" id="IPR025857">
    <property type="entry name" value="MacB_PCD"/>
</dbReference>
<feature type="transmembrane region" description="Helical" evidence="6">
    <location>
        <begin position="387"/>
        <end position="411"/>
    </location>
</feature>
<dbReference type="OrthoDB" id="5933722at2"/>
<dbReference type="PANTHER" id="PTHR30572:SF18">
    <property type="entry name" value="ABC-TYPE MACROLIDE FAMILY EXPORT SYSTEM PERMEASE COMPONENT 2"/>
    <property type="match status" value="1"/>
</dbReference>
<feature type="transmembrane region" description="Helical" evidence="6">
    <location>
        <begin position="734"/>
        <end position="753"/>
    </location>
</feature>
<keyword evidence="10" id="KW-1185">Reference proteome</keyword>
<feature type="transmembrane region" description="Helical" evidence="6">
    <location>
        <begin position="293"/>
        <end position="315"/>
    </location>
</feature>
<accession>A0A1G5XF37</accession>
<evidence type="ECO:0000256" key="2">
    <source>
        <dbReference type="ARBA" id="ARBA00022475"/>
    </source>
</evidence>
<comment type="subcellular location">
    <subcellularLocation>
        <location evidence="1">Cell membrane</location>
        <topology evidence="1">Multi-pass membrane protein</topology>
    </subcellularLocation>
</comment>